<dbReference type="AlphaFoldDB" id="A0A9N8WV37"/>
<dbReference type="Proteomes" id="UP000789508">
    <property type="component" value="Unassembled WGS sequence"/>
</dbReference>
<protein>
    <submittedName>
        <fullName evidence="1">4801_t:CDS:1</fullName>
    </submittedName>
</protein>
<dbReference type="OrthoDB" id="2372021at2759"/>
<dbReference type="Gene3D" id="1.10.510.10">
    <property type="entry name" value="Transferase(Phosphotransferase) domain 1"/>
    <property type="match status" value="1"/>
</dbReference>
<evidence type="ECO:0000313" key="2">
    <source>
        <dbReference type="Proteomes" id="UP000789508"/>
    </source>
</evidence>
<comment type="caution">
    <text evidence="1">The sequence shown here is derived from an EMBL/GenBank/DDBJ whole genome shotgun (WGS) entry which is preliminary data.</text>
</comment>
<accession>A0A9N8WV37</accession>
<organism evidence="1 2">
    <name type="scientific">Ambispora leptoticha</name>
    <dbReference type="NCBI Taxonomy" id="144679"/>
    <lineage>
        <taxon>Eukaryota</taxon>
        <taxon>Fungi</taxon>
        <taxon>Fungi incertae sedis</taxon>
        <taxon>Mucoromycota</taxon>
        <taxon>Glomeromycotina</taxon>
        <taxon>Glomeromycetes</taxon>
        <taxon>Archaeosporales</taxon>
        <taxon>Ambisporaceae</taxon>
        <taxon>Ambispora</taxon>
    </lineage>
</organism>
<dbReference type="EMBL" id="CAJVPS010000569">
    <property type="protein sequence ID" value="CAG8495473.1"/>
    <property type="molecule type" value="Genomic_DNA"/>
</dbReference>
<dbReference type="SUPFAM" id="SSF56112">
    <property type="entry name" value="Protein kinase-like (PK-like)"/>
    <property type="match status" value="1"/>
</dbReference>
<name>A0A9N8WV37_9GLOM</name>
<dbReference type="InterPro" id="IPR011009">
    <property type="entry name" value="Kinase-like_dom_sf"/>
</dbReference>
<sequence>MGRKTDRLADIGLPFDINNGIRPTLPDFIPKCFANILLQYWKAEPSERPTIQEVHNALFSFSKEDYVEFQNTTEKVYTHCFSSNLSEFSSSLTNANEQNTLTKDFNLYWDIHYSTKLDVSFDENIEFDIENL</sequence>
<proteinExistence type="predicted"/>
<keyword evidence="2" id="KW-1185">Reference proteome</keyword>
<gene>
    <name evidence="1" type="ORF">ALEPTO_LOCUS3206</name>
</gene>
<reference evidence="1" key="1">
    <citation type="submission" date="2021-06" db="EMBL/GenBank/DDBJ databases">
        <authorList>
            <person name="Kallberg Y."/>
            <person name="Tangrot J."/>
            <person name="Rosling A."/>
        </authorList>
    </citation>
    <scope>NUCLEOTIDE SEQUENCE</scope>
    <source>
        <strain evidence="1">FL130A</strain>
    </source>
</reference>
<evidence type="ECO:0000313" key="1">
    <source>
        <dbReference type="EMBL" id="CAG8495473.1"/>
    </source>
</evidence>